<reference evidence="2 3" key="1">
    <citation type="submission" date="2015-10" db="EMBL/GenBank/DDBJ databases">
        <title>Genome analyses suggest a sexual origin of heterokaryosis in a supposedly ancient asexual fungus.</title>
        <authorList>
            <person name="Ropars J."/>
            <person name="Sedzielewska K."/>
            <person name="Noel J."/>
            <person name="Charron P."/>
            <person name="Farinelli L."/>
            <person name="Marton T."/>
            <person name="Kruger M."/>
            <person name="Pelin A."/>
            <person name="Brachmann A."/>
            <person name="Corradi N."/>
        </authorList>
    </citation>
    <scope>NUCLEOTIDE SEQUENCE [LARGE SCALE GENOMIC DNA]</scope>
    <source>
        <strain evidence="2 3">A4</strain>
    </source>
</reference>
<dbReference type="EMBL" id="LLXI01000104">
    <property type="protein sequence ID" value="PKY40496.1"/>
    <property type="molecule type" value="Genomic_DNA"/>
</dbReference>
<name>A0A2I1G1M0_9GLOM</name>
<dbReference type="AlphaFoldDB" id="A0A2I1G1M0"/>
<dbReference type="Proteomes" id="UP000234323">
    <property type="component" value="Unassembled WGS sequence"/>
</dbReference>
<accession>A0A2I1G1M0</accession>
<dbReference type="VEuPathDB" id="FungiDB:RhiirA1_447926"/>
<feature type="transmembrane region" description="Helical" evidence="1">
    <location>
        <begin position="315"/>
        <end position="337"/>
    </location>
</feature>
<sequence>MERATNEILSNKDFVDFLHSNFLYTNGPSLFKILDQAIKKHATAPQRLKHHTEKYLRETLTSLLERFELYSPPLPPSTPPSKPIVYSYPPAFPIRQVTRLPIRTPSEAFWIRTRRKLDAFLDTFRKLPVQQQNMHNSEENFHFGIIYGTDYLLRNFNGFFGITLSPTFIRYCGTNLNRFLFKQPLIKTLDLIFDCAYTPRGKKDRDKDRAYQDRFYEVIGGWQLAVFNNSNRRDNGHPMLEFTFKYNMQLSNDKWGLSLIFQRMGNVLLFLQLVSPGHAVRTLDPMAWLEEVSPYLYFWNIRGGIDQDAITYNRVFFSFSFYKIVFFICNVVGPVIAL</sequence>
<evidence type="ECO:0000313" key="3">
    <source>
        <dbReference type="Proteomes" id="UP000234323"/>
    </source>
</evidence>
<comment type="caution">
    <text evidence="2">The sequence shown here is derived from an EMBL/GenBank/DDBJ whole genome shotgun (WGS) entry which is preliminary data.</text>
</comment>
<proteinExistence type="predicted"/>
<keyword evidence="1" id="KW-0812">Transmembrane</keyword>
<organism evidence="2 3">
    <name type="scientific">Rhizophagus irregularis</name>
    <dbReference type="NCBI Taxonomy" id="588596"/>
    <lineage>
        <taxon>Eukaryota</taxon>
        <taxon>Fungi</taxon>
        <taxon>Fungi incertae sedis</taxon>
        <taxon>Mucoromycota</taxon>
        <taxon>Glomeromycotina</taxon>
        <taxon>Glomeromycetes</taxon>
        <taxon>Glomerales</taxon>
        <taxon>Glomeraceae</taxon>
        <taxon>Rhizophagus</taxon>
    </lineage>
</organism>
<evidence type="ECO:0000256" key="1">
    <source>
        <dbReference type="SAM" id="Phobius"/>
    </source>
</evidence>
<keyword evidence="1" id="KW-0472">Membrane</keyword>
<evidence type="ECO:0000313" key="2">
    <source>
        <dbReference type="EMBL" id="PKY40496.1"/>
    </source>
</evidence>
<protein>
    <submittedName>
        <fullName evidence="2">Uncharacterized protein</fullName>
    </submittedName>
</protein>
<keyword evidence="1" id="KW-1133">Transmembrane helix</keyword>
<gene>
    <name evidence="2" type="ORF">RhiirA4_494072</name>
</gene>
<keyword evidence="3" id="KW-1185">Reference proteome</keyword>